<comment type="caution">
    <text evidence="8">The sequence shown here is derived from an EMBL/GenBank/DDBJ whole genome shotgun (WGS) entry which is preliminary data.</text>
</comment>
<feature type="compositionally biased region" description="Basic and acidic residues" evidence="6">
    <location>
        <begin position="147"/>
        <end position="156"/>
    </location>
</feature>
<evidence type="ECO:0000256" key="2">
    <source>
        <dbReference type="ARBA" id="ARBA00022692"/>
    </source>
</evidence>
<feature type="transmembrane region" description="Helical" evidence="7">
    <location>
        <begin position="202"/>
        <end position="221"/>
    </location>
</feature>
<gene>
    <name evidence="8" type="ORF">LECACI_7A003639</name>
</gene>
<sequence length="222" mass="23761">MMSVILTKTLQTVAIASSLVGAGGIATLSLFDIPEIQSQPANRSLPMIRWLFSRGSHIFPSASFLSFLTFLYLAYDALPANLRTLTQILRSTNGFRVNGYLVAAILSISIAPWTMSVMVPNNFALIKKNADKGGARSAKAAEELAKSGYKPGERSALDSVNGKGEGDEFTDLSGPQEKTELDSTEEEDEEVRQMLGTFARQNAVRAVLLGAGGVVGLLAAIY</sequence>
<evidence type="ECO:0000256" key="4">
    <source>
        <dbReference type="ARBA" id="ARBA00023136"/>
    </source>
</evidence>
<keyword evidence="9" id="KW-1185">Reference proteome</keyword>
<name>A0AAI8YX86_9PEZI</name>
<keyword evidence="4 7" id="KW-0472">Membrane</keyword>
<evidence type="ECO:0000256" key="1">
    <source>
        <dbReference type="ARBA" id="ARBA00004141"/>
    </source>
</evidence>
<organism evidence="8 9">
    <name type="scientific">Lecanosticta acicola</name>
    <dbReference type="NCBI Taxonomy" id="111012"/>
    <lineage>
        <taxon>Eukaryota</taxon>
        <taxon>Fungi</taxon>
        <taxon>Dikarya</taxon>
        <taxon>Ascomycota</taxon>
        <taxon>Pezizomycotina</taxon>
        <taxon>Dothideomycetes</taxon>
        <taxon>Dothideomycetidae</taxon>
        <taxon>Mycosphaerellales</taxon>
        <taxon>Mycosphaerellaceae</taxon>
        <taxon>Lecanosticta</taxon>
    </lineage>
</organism>
<evidence type="ECO:0000256" key="7">
    <source>
        <dbReference type="SAM" id="Phobius"/>
    </source>
</evidence>
<dbReference type="AlphaFoldDB" id="A0AAI8YX86"/>
<feature type="transmembrane region" description="Helical" evidence="7">
    <location>
        <begin position="12"/>
        <end position="31"/>
    </location>
</feature>
<dbReference type="Proteomes" id="UP001296104">
    <property type="component" value="Unassembled WGS sequence"/>
</dbReference>
<proteinExistence type="inferred from homology"/>
<keyword evidence="3 7" id="KW-1133">Transmembrane helix</keyword>
<keyword evidence="2 7" id="KW-0812">Transmembrane</keyword>
<dbReference type="PANTHER" id="PTHR35042">
    <property type="entry name" value="ANTHRONE OXYGENASE ENCC"/>
    <property type="match status" value="1"/>
</dbReference>
<evidence type="ECO:0000256" key="5">
    <source>
        <dbReference type="ARBA" id="ARBA00034313"/>
    </source>
</evidence>
<protein>
    <recommendedName>
        <fullName evidence="10">DUF1772-domain-containing protein</fullName>
    </recommendedName>
</protein>
<evidence type="ECO:0000313" key="8">
    <source>
        <dbReference type="EMBL" id="CAK3973694.1"/>
    </source>
</evidence>
<evidence type="ECO:0008006" key="10">
    <source>
        <dbReference type="Google" id="ProtNLM"/>
    </source>
</evidence>
<evidence type="ECO:0000256" key="3">
    <source>
        <dbReference type="ARBA" id="ARBA00022989"/>
    </source>
</evidence>
<reference evidence="8" key="1">
    <citation type="submission" date="2023-11" db="EMBL/GenBank/DDBJ databases">
        <authorList>
            <person name="Alioto T."/>
            <person name="Alioto T."/>
            <person name="Gomez Garrido J."/>
        </authorList>
    </citation>
    <scope>NUCLEOTIDE SEQUENCE</scope>
</reference>
<feature type="transmembrane region" description="Helical" evidence="7">
    <location>
        <begin position="51"/>
        <end position="75"/>
    </location>
</feature>
<feature type="region of interest" description="Disordered" evidence="6">
    <location>
        <begin position="147"/>
        <end position="188"/>
    </location>
</feature>
<feature type="transmembrane region" description="Helical" evidence="7">
    <location>
        <begin position="99"/>
        <end position="119"/>
    </location>
</feature>
<accession>A0AAI8YX86</accession>
<comment type="subcellular location">
    <subcellularLocation>
        <location evidence="1">Membrane</location>
        <topology evidence="1">Multi-pass membrane protein</topology>
    </subcellularLocation>
</comment>
<dbReference type="Pfam" id="PF08592">
    <property type="entry name" value="Anthrone_oxy"/>
    <property type="match status" value="1"/>
</dbReference>
<dbReference type="PANTHER" id="PTHR35042:SF1">
    <property type="entry name" value="DUF1772-DOMAIN-CONTAINING PROTEIN"/>
    <property type="match status" value="1"/>
</dbReference>
<evidence type="ECO:0000313" key="9">
    <source>
        <dbReference type="Proteomes" id="UP001296104"/>
    </source>
</evidence>
<dbReference type="InterPro" id="IPR013901">
    <property type="entry name" value="Anthrone_oxy"/>
</dbReference>
<evidence type="ECO:0000256" key="6">
    <source>
        <dbReference type="SAM" id="MobiDB-lite"/>
    </source>
</evidence>
<dbReference type="EMBL" id="CAVMBE010000018">
    <property type="protein sequence ID" value="CAK3973694.1"/>
    <property type="molecule type" value="Genomic_DNA"/>
</dbReference>
<dbReference type="GO" id="GO:0016020">
    <property type="term" value="C:membrane"/>
    <property type="evidence" value="ECO:0007669"/>
    <property type="project" value="UniProtKB-SubCell"/>
</dbReference>
<comment type="similarity">
    <text evidence="5">Belongs to the anthrone oxygenase family.</text>
</comment>